<evidence type="ECO:0000313" key="1">
    <source>
        <dbReference type="EMBL" id="SDO79896.1"/>
    </source>
</evidence>
<dbReference type="Proteomes" id="UP000199073">
    <property type="component" value="Unassembled WGS sequence"/>
</dbReference>
<accession>A0A1H0MI10</accession>
<name>A0A1H0MI10_9BACT</name>
<keyword evidence="2" id="KW-1185">Reference proteome</keyword>
<reference evidence="1 2" key="1">
    <citation type="submission" date="2016-10" db="EMBL/GenBank/DDBJ databases">
        <authorList>
            <person name="de Groot N.N."/>
        </authorList>
    </citation>
    <scope>NUCLEOTIDE SEQUENCE [LARGE SCALE GENOMIC DNA]</scope>
    <source>
        <strain evidence="1 2">DSM 12130</strain>
    </source>
</reference>
<protein>
    <recommendedName>
        <fullName evidence="3">Outer-membrane lipoprotein LolB</fullName>
    </recommendedName>
</protein>
<evidence type="ECO:0000313" key="2">
    <source>
        <dbReference type="Proteomes" id="UP000199073"/>
    </source>
</evidence>
<proteinExistence type="predicted"/>
<dbReference type="OrthoDB" id="5432267at2"/>
<sequence length="284" mass="31664">MKLLSNFSIPEKSNIPKSFPGIFWPLCMILVWCCVTGCTAKLPWGDPLAPPEYTSAAALVDSAAARDRRCAPTIGADLALSYQSPLTRKSIQGSFLFSFPSSFKFVVTNPFGQPVWAVAGDRHEYRILDTANSQYTWGNVKSFGTRNGIAPFLVTGDWGQWLTARALFPEMAPLDIREDTEKRGYWVATRQHSTPVVVTRSLVSGESGLIQTRIVETGEGKKLAQIHYSKFQQLGGCYQPQEIEITGLGYKTLLKLHLSEMELYPEPATYSLPSPPYYFKRLLP</sequence>
<evidence type="ECO:0008006" key="3">
    <source>
        <dbReference type="Google" id="ProtNLM"/>
    </source>
</evidence>
<dbReference type="STRING" id="91360.SAMN05660330_01054"/>
<dbReference type="EMBL" id="FNJI01000006">
    <property type="protein sequence ID" value="SDO79896.1"/>
    <property type="molecule type" value="Genomic_DNA"/>
</dbReference>
<organism evidence="1 2">
    <name type="scientific">Desulforhopalus singaporensis</name>
    <dbReference type="NCBI Taxonomy" id="91360"/>
    <lineage>
        <taxon>Bacteria</taxon>
        <taxon>Pseudomonadati</taxon>
        <taxon>Thermodesulfobacteriota</taxon>
        <taxon>Desulfobulbia</taxon>
        <taxon>Desulfobulbales</taxon>
        <taxon>Desulfocapsaceae</taxon>
        <taxon>Desulforhopalus</taxon>
    </lineage>
</organism>
<gene>
    <name evidence="1" type="ORF">SAMN05660330_01054</name>
</gene>
<dbReference type="RefSeq" id="WP_143005442.1">
    <property type="nucleotide sequence ID" value="NZ_FNJI01000006.1"/>
</dbReference>
<dbReference type="AlphaFoldDB" id="A0A1H0MI10"/>